<evidence type="ECO:0000313" key="1">
    <source>
        <dbReference type="EMBL" id="AWJ63938.1"/>
    </source>
</evidence>
<geneLocation type="mitochondrion" evidence="1"/>
<dbReference type="RefSeq" id="YP_009493143.1">
    <property type="nucleotide sequence ID" value="NC_037937.1"/>
</dbReference>
<proteinExistence type="predicted"/>
<dbReference type="GeneID" id="36953331"/>
<name>A0A2S1WBG6_9APHY</name>
<gene>
    <name evidence="1" type="primary">orf118</name>
</gene>
<reference evidence="1" key="1">
    <citation type="journal article" date="2019" name="Int. J. Biol. Macromol.">
        <title>The complete mitochondrial genomes of five important medicinal Ganoderma species: Features, evolution, and phylogeny.</title>
        <authorList>
            <person name="Li Q."/>
            <person name="Xiang D."/>
            <person name="Wan Y."/>
            <person name="Wu Q."/>
            <person name="Wu X."/>
            <person name="Ma C."/>
            <person name="Song Y."/>
            <person name="Zhao G."/>
            <person name="Huang W."/>
        </authorList>
    </citation>
    <scope>NUCLEOTIDE SEQUENCE</scope>
</reference>
<dbReference type="EMBL" id="MH252534">
    <property type="protein sequence ID" value="AWJ63938.1"/>
    <property type="molecule type" value="Genomic_DNA"/>
</dbReference>
<accession>A0A2S1WBG6</accession>
<keyword evidence="1" id="KW-0496">Mitochondrion</keyword>
<dbReference type="AlphaFoldDB" id="A0A2S1WBG6"/>
<protein>
    <submittedName>
        <fullName evidence="1">Uncharacterized protein</fullName>
    </submittedName>
</protein>
<organism evidence="1">
    <name type="scientific">Ganoderma leucocontextum</name>
    <dbReference type="NCBI Taxonomy" id="1566825"/>
    <lineage>
        <taxon>Eukaryota</taxon>
        <taxon>Fungi</taxon>
        <taxon>Dikarya</taxon>
        <taxon>Basidiomycota</taxon>
        <taxon>Agaricomycotina</taxon>
        <taxon>Agaricomycetes</taxon>
        <taxon>Polyporales</taxon>
        <taxon>Polyporaceae</taxon>
        <taxon>Ganoderma</taxon>
    </lineage>
</organism>
<sequence>MGKLDLIIRKIDSLSKRVEKLQQVHGELLECVELSFSHNRDRIEILIKELKGLKIISDGFSNAKYQEELLSLEVANDHLAGSLELVTYTRSWILSKKYYNVHPYYNKGGIDLHALYEG</sequence>